<sequence>MRLLSTNDLTFKEFFDEDRPPYTILSHTWGSDELTFKEMNKLKPETRDKAGYQKIFECAEVSKERGFEWTWIDTCCIDKRSSAELTEAINSMFAWYRESAQCLVYLSDFKAESGSQGQSWTKDEGSDLGKCRWFSRGWTLQELIAPRRLCFFDKNWSQFGGTWDLSFMSTISTVTGIPPEMLLITKPLVDKSKLLGKYNIAQRMSWFGSRTTTRKEDTAYCLLGLFDINMPLLYGEGNKAFARLQEEIIRRSADRSIFAWRNPFRDGKVSLLASGPQLFANSNFAMTSDSSFVLQPSFSLTNRGFQFQESLIPFTEKLQKQYFSVYRRDHWLLCLWNTARGDLIPSIVLMRYAQGDLYTRVRTDLIVELREDQLIPLAREATLFCIMNR</sequence>
<dbReference type="PANTHER" id="PTHR10622">
    <property type="entry name" value="HET DOMAIN-CONTAINING PROTEIN"/>
    <property type="match status" value="1"/>
</dbReference>
<dbReference type="STRING" id="86259.A0A4Z1PQ03"/>
<dbReference type="OrthoDB" id="20872at2759"/>
<dbReference type="EMBL" id="SNSC02000003">
    <property type="protein sequence ID" value="TID26010.1"/>
    <property type="molecule type" value="Genomic_DNA"/>
</dbReference>
<dbReference type="Pfam" id="PF06985">
    <property type="entry name" value="HET"/>
    <property type="match status" value="1"/>
</dbReference>
<dbReference type="Pfam" id="PF26640">
    <property type="entry name" value="DUF8212"/>
    <property type="match status" value="1"/>
</dbReference>
<gene>
    <name evidence="3" type="ORF">E6O75_ATG03873</name>
</gene>
<reference evidence="3 4" key="1">
    <citation type="submission" date="2019-04" db="EMBL/GenBank/DDBJ databases">
        <title>High contiguity whole genome sequence and gene annotation resource for two Venturia nashicola isolates.</title>
        <authorList>
            <person name="Prokchorchik M."/>
            <person name="Won K."/>
            <person name="Lee Y."/>
            <person name="Choi E.D."/>
            <person name="Segonzac C."/>
            <person name="Sohn K.H."/>
        </authorList>
    </citation>
    <scope>NUCLEOTIDE SEQUENCE [LARGE SCALE GENOMIC DNA]</scope>
    <source>
        <strain evidence="3 4">PRI2</strain>
    </source>
</reference>
<feature type="domain" description="Heterokaryon incompatibility" evidence="1">
    <location>
        <begin position="22"/>
        <end position="119"/>
    </location>
</feature>
<dbReference type="InterPro" id="IPR010730">
    <property type="entry name" value="HET"/>
</dbReference>
<feature type="domain" description="DUF8212" evidence="2">
    <location>
        <begin position="239"/>
        <end position="270"/>
    </location>
</feature>
<name>A0A4Z1PQ03_9PEZI</name>
<dbReference type="AlphaFoldDB" id="A0A4Z1PQ03"/>
<dbReference type="InterPro" id="IPR058525">
    <property type="entry name" value="DUF8212"/>
</dbReference>
<accession>A0A4Z1PQ03</accession>
<keyword evidence="4" id="KW-1185">Reference proteome</keyword>
<evidence type="ECO:0000313" key="3">
    <source>
        <dbReference type="EMBL" id="TID26010.1"/>
    </source>
</evidence>
<proteinExistence type="predicted"/>
<evidence type="ECO:0000313" key="4">
    <source>
        <dbReference type="Proteomes" id="UP000298493"/>
    </source>
</evidence>
<comment type="caution">
    <text evidence="3">The sequence shown here is derived from an EMBL/GenBank/DDBJ whole genome shotgun (WGS) entry which is preliminary data.</text>
</comment>
<protein>
    <submittedName>
        <fullName evidence="3">HET-domain-containing protein</fullName>
    </submittedName>
</protein>
<dbReference type="PANTHER" id="PTHR10622:SF12">
    <property type="entry name" value="HET DOMAIN-CONTAINING PROTEIN"/>
    <property type="match status" value="1"/>
</dbReference>
<evidence type="ECO:0000259" key="2">
    <source>
        <dbReference type="Pfam" id="PF26640"/>
    </source>
</evidence>
<dbReference type="Proteomes" id="UP000298493">
    <property type="component" value="Unassembled WGS sequence"/>
</dbReference>
<evidence type="ECO:0000259" key="1">
    <source>
        <dbReference type="Pfam" id="PF06985"/>
    </source>
</evidence>
<organism evidence="3 4">
    <name type="scientific">Venturia nashicola</name>
    <dbReference type="NCBI Taxonomy" id="86259"/>
    <lineage>
        <taxon>Eukaryota</taxon>
        <taxon>Fungi</taxon>
        <taxon>Dikarya</taxon>
        <taxon>Ascomycota</taxon>
        <taxon>Pezizomycotina</taxon>
        <taxon>Dothideomycetes</taxon>
        <taxon>Pleosporomycetidae</taxon>
        <taxon>Venturiales</taxon>
        <taxon>Venturiaceae</taxon>
        <taxon>Venturia</taxon>
    </lineage>
</organism>